<protein>
    <submittedName>
        <fullName evidence="3">Uncharacterized protein</fullName>
    </submittedName>
</protein>
<feature type="region of interest" description="Disordered" evidence="1">
    <location>
        <begin position="75"/>
        <end position="126"/>
    </location>
</feature>
<proteinExistence type="predicted"/>
<feature type="signal peptide" evidence="2">
    <location>
        <begin position="1"/>
        <end position="15"/>
    </location>
</feature>
<keyword evidence="2" id="KW-0732">Signal</keyword>
<dbReference type="RefSeq" id="XP_002774327.1">
    <property type="nucleotide sequence ID" value="XM_002774281.1"/>
</dbReference>
<dbReference type="AlphaFoldDB" id="C5LAV0"/>
<feature type="compositionally biased region" description="Basic and acidic residues" evidence="1">
    <location>
        <begin position="104"/>
        <end position="113"/>
    </location>
</feature>
<accession>C5LAV0</accession>
<dbReference type="Proteomes" id="UP000007800">
    <property type="component" value="Unassembled WGS sequence"/>
</dbReference>
<sequence>MSLLLCLLIMASINGNDLSIEEVGSDVSRISGGTRGSGVTIGIHRGAGNVAFEDVQLPCPVPDTMVSAIITRTGHGQDIADDYEEEESHDNGTESDDGPDEDDKASKRDDHERYRSRRSTPLSSDILLPPLGVANHTKRNLAAIDALMAEADPRAGDANLSLPRLEGALMM</sequence>
<reference evidence="3 4" key="1">
    <citation type="submission" date="2008-07" db="EMBL/GenBank/DDBJ databases">
        <authorList>
            <person name="El-Sayed N."/>
            <person name="Caler E."/>
            <person name="Inman J."/>
            <person name="Amedeo P."/>
            <person name="Hass B."/>
            <person name="Wortman J."/>
        </authorList>
    </citation>
    <scope>NUCLEOTIDE SEQUENCE [LARGE SCALE GENOMIC DNA]</scope>
    <source>
        <strain evidence="4">ATCC 50983 / TXsc</strain>
    </source>
</reference>
<feature type="compositionally biased region" description="Acidic residues" evidence="1">
    <location>
        <begin position="79"/>
        <end position="103"/>
    </location>
</feature>
<evidence type="ECO:0000313" key="4">
    <source>
        <dbReference type="Proteomes" id="UP000007800"/>
    </source>
</evidence>
<evidence type="ECO:0000256" key="1">
    <source>
        <dbReference type="SAM" id="MobiDB-lite"/>
    </source>
</evidence>
<dbReference type="InParanoid" id="C5LAV0"/>
<dbReference type="GeneID" id="9064944"/>
<name>C5LAV0_PERM5</name>
<keyword evidence="4" id="KW-1185">Reference proteome</keyword>
<feature type="chain" id="PRO_5012384145" evidence="2">
    <location>
        <begin position="16"/>
        <end position="171"/>
    </location>
</feature>
<evidence type="ECO:0000256" key="2">
    <source>
        <dbReference type="SAM" id="SignalP"/>
    </source>
</evidence>
<feature type="non-terminal residue" evidence="3">
    <location>
        <position position="171"/>
    </location>
</feature>
<evidence type="ECO:0000313" key="3">
    <source>
        <dbReference type="EMBL" id="EER06143.1"/>
    </source>
</evidence>
<dbReference type="EMBL" id="GG680803">
    <property type="protein sequence ID" value="EER06143.1"/>
    <property type="molecule type" value="Genomic_DNA"/>
</dbReference>
<gene>
    <name evidence="3" type="ORF">Pmar_PMAR019271</name>
</gene>
<organism evidence="4">
    <name type="scientific">Perkinsus marinus (strain ATCC 50983 / TXsc)</name>
    <dbReference type="NCBI Taxonomy" id="423536"/>
    <lineage>
        <taxon>Eukaryota</taxon>
        <taxon>Sar</taxon>
        <taxon>Alveolata</taxon>
        <taxon>Perkinsozoa</taxon>
        <taxon>Perkinsea</taxon>
        <taxon>Perkinsida</taxon>
        <taxon>Perkinsidae</taxon>
        <taxon>Perkinsus</taxon>
    </lineage>
</organism>